<evidence type="ECO:0000313" key="3">
    <source>
        <dbReference type="Proteomes" id="UP001285521"/>
    </source>
</evidence>
<dbReference type="EMBL" id="JAXAVW010000001">
    <property type="protein sequence ID" value="MDX8028634.1"/>
    <property type="molecule type" value="Genomic_DNA"/>
</dbReference>
<dbReference type="Proteomes" id="UP001285521">
    <property type="component" value="Unassembled WGS sequence"/>
</dbReference>
<evidence type="ECO:0000256" key="1">
    <source>
        <dbReference type="SAM" id="MobiDB-lite"/>
    </source>
</evidence>
<gene>
    <name evidence="2" type="ORF">SK803_00355</name>
</gene>
<evidence type="ECO:0000313" key="2">
    <source>
        <dbReference type="EMBL" id="MDX8028634.1"/>
    </source>
</evidence>
<organism evidence="2 3">
    <name type="scientific">Lentzea miocenica</name>
    <dbReference type="NCBI Taxonomy" id="3095431"/>
    <lineage>
        <taxon>Bacteria</taxon>
        <taxon>Bacillati</taxon>
        <taxon>Actinomycetota</taxon>
        <taxon>Actinomycetes</taxon>
        <taxon>Pseudonocardiales</taxon>
        <taxon>Pseudonocardiaceae</taxon>
        <taxon>Lentzea</taxon>
    </lineage>
</organism>
<protein>
    <submittedName>
        <fullName evidence="2">Uncharacterized protein</fullName>
    </submittedName>
</protein>
<proteinExistence type="predicted"/>
<keyword evidence="3" id="KW-1185">Reference proteome</keyword>
<comment type="caution">
    <text evidence="2">The sequence shown here is derived from an EMBL/GenBank/DDBJ whole genome shotgun (WGS) entry which is preliminary data.</text>
</comment>
<accession>A0ABU4SRW2</accession>
<reference evidence="2 3" key="1">
    <citation type="submission" date="2023-11" db="EMBL/GenBank/DDBJ databases">
        <title>Lentzea sokolovensis, sp. nov., Lentzea kristufkii, sp. nov., and Lentzea miocenensis, sp. nov., rare actinobacteria from Sokolov Coal Basin, Miocene lacustrine sediment, Czech Republic.</title>
        <authorList>
            <person name="Lara A."/>
            <person name="Kotroba L."/>
            <person name="Nouioui I."/>
            <person name="Neumann-Schaal M."/>
            <person name="Mast Y."/>
            <person name="Chronakova A."/>
        </authorList>
    </citation>
    <scope>NUCLEOTIDE SEQUENCE [LARGE SCALE GENOMIC DNA]</scope>
    <source>
        <strain evidence="2 3">BCCO 10_0856</strain>
    </source>
</reference>
<dbReference type="RefSeq" id="WP_319963640.1">
    <property type="nucleotide sequence ID" value="NZ_JAXAVW010000001.1"/>
</dbReference>
<sequence>MTSLSGVDFAIDRLAAFLSGIASPPTPQELAAVRAGDDLELGTMACIYTASAWYTDQTKSTDLVGMTLTRAVELDAVVGEIRPLIDIVLDDVNLHDDAMDAFEQIDSFVADCADASLDEAIEVLGEVRDRGHRLAIRPHCVAALMTALWLRWQDIGRSEDLGEVIAAGGEEGGALAGAAIVERGDEDRPAFATSEVWRQVRFDIAMRLRGARASAYARTRDAVHLDEVVRLGSVAMPFVAGSDKPYLMASHADALQTRYRSTGDVEDLDGALTARRRQRILFPHNEDGWLHATAMLCDLLHDRREIGEVPTDLDEIIDLNDDLLRDPRIQPEHRNDLLSNQVQRLRERWTRSAFEDDLGRAVALGRELAGSASDPGTLSSGRDRAFQCQMPGLRQEVELPRIRPPGTDAGTKGSARCDPRS</sequence>
<name>A0ABU4SRW2_9PSEU</name>
<feature type="region of interest" description="Disordered" evidence="1">
    <location>
        <begin position="390"/>
        <end position="421"/>
    </location>
</feature>